<proteinExistence type="predicted"/>
<dbReference type="GeneID" id="72002773"/>
<evidence type="ECO:0000259" key="1">
    <source>
        <dbReference type="Pfam" id="PF24764"/>
    </source>
</evidence>
<reference evidence="2 3" key="1">
    <citation type="journal article" date="2021" name="Environ. Microbiol.">
        <title>Gene family expansions and transcriptome signatures uncover fungal adaptations to wood decay.</title>
        <authorList>
            <person name="Hage H."/>
            <person name="Miyauchi S."/>
            <person name="Viragh M."/>
            <person name="Drula E."/>
            <person name="Min B."/>
            <person name="Chaduli D."/>
            <person name="Navarro D."/>
            <person name="Favel A."/>
            <person name="Norest M."/>
            <person name="Lesage-Meessen L."/>
            <person name="Balint B."/>
            <person name="Merenyi Z."/>
            <person name="de Eugenio L."/>
            <person name="Morin E."/>
            <person name="Martinez A.T."/>
            <person name="Baldrian P."/>
            <person name="Stursova M."/>
            <person name="Martinez M.J."/>
            <person name="Novotny C."/>
            <person name="Magnuson J.K."/>
            <person name="Spatafora J.W."/>
            <person name="Maurice S."/>
            <person name="Pangilinan J."/>
            <person name="Andreopoulos W."/>
            <person name="LaButti K."/>
            <person name="Hundley H."/>
            <person name="Na H."/>
            <person name="Kuo A."/>
            <person name="Barry K."/>
            <person name="Lipzen A."/>
            <person name="Henrissat B."/>
            <person name="Riley R."/>
            <person name="Ahrendt S."/>
            <person name="Nagy L.G."/>
            <person name="Grigoriev I.V."/>
            <person name="Martin F."/>
            <person name="Rosso M.N."/>
        </authorList>
    </citation>
    <scope>NUCLEOTIDE SEQUENCE [LARGE SCALE GENOMIC DNA]</scope>
    <source>
        <strain evidence="2 3">CIRM-BRFM 1785</strain>
    </source>
</reference>
<name>A0ABQ8KX92_9APHY</name>
<dbReference type="EMBL" id="JADCUA010000001">
    <property type="protein sequence ID" value="KAH9843684.1"/>
    <property type="molecule type" value="Genomic_DNA"/>
</dbReference>
<organism evidence="2 3">
    <name type="scientific">Rhodofomes roseus</name>
    <dbReference type="NCBI Taxonomy" id="34475"/>
    <lineage>
        <taxon>Eukaryota</taxon>
        <taxon>Fungi</taxon>
        <taxon>Dikarya</taxon>
        <taxon>Basidiomycota</taxon>
        <taxon>Agaricomycotina</taxon>
        <taxon>Agaricomycetes</taxon>
        <taxon>Polyporales</taxon>
        <taxon>Rhodofomes</taxon>
    </lineage>
</organism>
<evidence type="ECO:0000313" key="2">
    <source>
        <dbReference type="EMBL" id="KAH9843684.1"/>
    </source>
</evidence>
<sequence>MSARATRLRHTASAARRVSLAAVPPPSDVVDASITVPMPIGPIRRTRGYSNNRDGNNQHGGKVHPLNDWLAGVLRGYYKTNVTGYVEIRARLREDHGVDIGRTKVAEYLRTLGLSVRKCQLPETEQTQLVVDEMERDPANANGPRWVKSTLALKGVHIPRSTVDRVMHAYAPQGFVDRHPLSRRKTLVRTPLTSVGPDEEWSIDGHDKLAHAGFGIYGIVDKWGGGKLQFNVLPSNRKAKACLVVYLRCAKERGGVPVQVTSDHGSETGDIFAHQTALRQKYAPELDSDVIPAYRYTSSPRNITVERQWRPLFQKWGVNVLAVYNAGRYSADFDAGNYMHGQLANWIWFPLMQRELDAWCNRENGQYIRHQPDKLLPSGAKRLDFYRTPAKWGGKPCLVPVPQAELERLLSKAEKEAEKDMEYVDEEYEALAEEVHAAIGKPEITLDTAWIVFRQMVAAVEAEA</sequence>
<dbReference type="RefSeq" id="XP_047784494.1">
    <property type="nucleotide sequence ID" value="XM_047922041.1"/>
</dbReference>
<feature type="domain" description="Integrase core" evidence="1">
    <location>
        <begin position="196"/>
        <end position="370"/>
    </location>
</feature>
<keyword evidence="3" id="KW-1185">Reference proteome</keyword>
<accession>A0ABQ8KX92</accession>
<dbReference type="PANTHER" id="PTHR46177">
    <property type="entry name" value="INTEGRASE CATALYTIC DOMAIN-CONTAINING PROTEIN"/>
    <property type="match status" value="1"/>
</dbReference>
<dbReference type="InterPro" id="IPR058913">
    <property type="entry name" value="Integrase_dom_put"/>
</dbReference>
<dbReference type="Pfam" id="PF24764">
    <property type="entry name" value="rva_4"/>
    <property type="match status" value="1"/>
</dbReference>
<comment type="caution">
    <text evidence="2">The sequence shown here is derived from an EMBL/GenBank/DDBJ whole genome shotgun (WGS) entry which is preliminary data.</text>
</comment>
<dbReference type="PANTHER" id="PTHR46177:SF1">
    <property type="entry name" value="INTEGRASE CATALYTIC DOMAIN-CONTAINING PROTEIN"/>
    <property type="match status" value="1"/>
</dbReference>
<evidence type="ECO:0000313" key="3">
    <source>
        <dbReference type="Proteomes" id="UP000814176"/>
    </source>
</evidence>
<protein>
    <recommendedName>
        <fullName evidence="1">Integrase core domain-containing protein</fullName>
    </recommendedName>
</protein>
<dbReference type="Proteomes" id="UP000814176">
    <property type="component" value="Unassembled WGS sequence"/>
</dbReference>
<gene>
    <name evidence="2" type="ORF">C8Q71DRAFT_729605</name>
</gene>